<evidence type="ECO:0000256" key="1">
    <source>
        <dbReference type="SAM" id="Coils"/>
    </source>
</evidence>
<feature type="region of interest" description="Disordered" evidence="2">
    <location>
        <begin position="92"/>
        <end position="130"/>
    </location>
</feature>
<accession>A0A8K1CAG6</accession>
<dbReference type="InterPro" id="IPR051144">
    <property type="entry name" value="Formin_homology_domain"/>
</dbReference>
<evidence type="ECO:0000256" key="2">
    <source>
        <dbReference type="SAM" id="MobiDB-lite"/>
    </source>
</evidence>
<dbReference type="InterPro" id="IPR015425">
    <property type="entry name" value="FH2_Formin"/>
</dbReference>
<gene>
    <name evidence="4" type="ORF">Poli38472_004518</name>
</gene>
<dbReference type="PANTHER" id="PTHR45733:SF34">
    <property type="entry name" value="FH2 DOMAIN-CONTAINING PROTEIN"/>
    <property type="match status" value="1"/>
</dbReference>
<dbReference type="PANTHER" id="PTHR45733">
    <property type="entry name" value="FORMIN-J"/>
    <property type="match status" value="1"/>
</dbReference>
<dbReference type="Proteomes" id="UP000794436">
    <property type="component" value="Unassembled WGS sequence"/>
</dbReference>
<evidence type="ECO:0000313" key="4">
    <source>
        <dbReference type="EMBL" id="TMW59449.1"/>
    </source>
</evidence>
<dbReference type="SMART" id="SM00498">
    <property type="entry name" value="FH2"/>
    <property type="match status" value="1"/>
</dbReference>
<dbReference type="AlphaFoldDB" id="A0A8K1CAG6"/>
<evidence type="ECO:0000259" key="3">
    <source>
        <dbReference type="PROSITE" id="PS51444"/>
    </source>
</evidence>
<dbReference type="InterPro" id="IPR019309">
    <property type="entry name" value="WASHC3"/>
</dbReference>
<dbReference type="OrthoDB" id="196074at2759"/>
<dbReference type="Gene3D" id="1.20.58.2220">
    <property type="entry name" value="Formin, FH2 domain"/>
    <property type="match status" value="1"/>
</dbReference>
<protein>
    <recommendedName>
        <fullName evidence="3">FH2 domain-containing protein</fullName>
    </recommendedName>
</protein>
<dbReference type="GO" id="GO:0071203">
    <property type="term" value="C:WASH complex"/>
    <property type="evidence" value="ECO:0007669"/>
    <property type="project" value="InterPro"/>
</dbReference>
<dbReference type="InterPro" id="IPR042201">
    <property type="entry name" value="FH2_Formin_sf"/>
</dbReference>
<dbReference type="Pfam" id="PF02181">
    <property type="entry name" value="FH2"/>
    <property type="match status" value="1"/>
</dbReference>
<name>A0A8K1CAG6_PYTOL</name>
<comment type="caution">
    <text evidence="4">The sequence shown here is derived from an EMBL/GenBank/DDBJ whole genome shotgun (WGS) entry which is preliminary data.</text>
</comment>
<reference evidence="4" key="1">
    <citation type="submission" date="2019-03" db="EMBL/GenBank/DDBJ databases">
        <title>Long read genome sequence of the mycoparasitic Pythium oligandrum ATCC 38472 isolated from sugarbeet rhizosphere.</title>
        <authorList>
            <person name="Gaulin E."/>
        </authorList>
    </citation>
    <scope>NUCLEOTIDE SEQUENCE</scope>
    <source>
        <strain evidence="4">ATCC 38472_TT</strain>
    </source>
</reference>
<dbReference type="PROSITE" id="PS51444">
    <property type="entry name" value="FH2"/>
    <property type="match status" value="1"/>
</dbReference>
<feature type="domain" description="FH2" evidence="3">
    <location>
        <begin position="456"/>
        <end position="851"/>
    </location>
</feature>
<feature type="region of interest" description="Disordered" evidence="2">
    <location>
        <begin position="366"/>
        <end position="397"/>
    </location>
</feature>
<dbReference type="Pfam" id="PF10152">
    <property type="entry name" value="CCDC53"/>
    <property type="match status" value="2"/>
</dbReference>
<organism evidence="4 5">
    <name type="scientific">Pythium oligandrum</name>
    <name type="common">Mycoparasitic fungus</name>
    <dbReference type="NCBI Taxonomy" id="41045"/>
    <lineage>
        <taxon>Eukaryota</taxon>
        <taxon>Sar</taxon>
        <taxon>Stramenopiles</taxon>
        <taxon>Oomycota</taxon>
        <taxon>Peronosporomycetes</taxon>
        <taxon>Pythiales</taxon>
        <taxon>Pythiaceae</taxon>
        <taxon>Pythium</taxon>
    </lineage>
</organism>
<proteinExistence type="predicted"/>
<feature type="compositionally biased region" description="Polar residues" evidence="2">
    <location>
        <begin position="95"/>
        <end position="106"/>
    </location>
</feature>
<sequence length="882" mass="97467">MESITSFSPSSRRNQSQSAANVLSARSSVAAPAGLLLPLYYTLVVWLSFGPNHVVFMAACYFFYTKVTEGTADIVEDVYVKQPDEEVLVEASAIPSGSNDTTSSTEEALVRSPEVLPAPQSSSNGVEASRISLPSDPRAALFGQIMGRRLSESSSSDDDDKPVTPFNPRAALLAQLSSRKSEDGSREADKPVVPFNPRAALLAQLQKKEDGPAGSSSPRPAIPVNPRAALMAQLRKKEDGSAEPSMTFNARAALMAQLSSQKVTDTDENKNATGSADALKAAYLAAVAKNQPRGPPPATLKEMPEFQSYFNMLRLGCPQDAVKHKILMDGADPIILTLGPDAIFEEVKDKIKMVNMSKLKDEIKDVKTRKETDKDAPKALQKAKEEPPAESKSAAEDSVLLKDHDVYAKYFRMRKMGLPEGAVRQIMELEGVNTRALELGPNATIGQLNQLSAAKPKPKEVVKRRRKKLHWQPIPEERLSSVNQQTIWETDKLEFEMDMDELEALFFATVNEASKKASPAAKTLKLKQSVTLIDPKRAMNAAISLARVKLNYAEIAEAIKSFDPKGLTVQQLRGICEFLPTEEEANAVTTYTGDHAMLGEAEKFMLAVSKVKRYIPRTECLVFKMSFPSRCEELKVSLGHLTGACDEVKGSRLLKTLLTMVLKLGNTLNGSGEENEIRGFTVDSLLRLGHTKAVNQKTTVLHYLVRLVKKNHPAVLDFHKELKSVPSAARESFELVTEDSNRLQAGLTQLTEEFNAMKKDGAFSDPTFKALESAVEEIEAEMNRIQSSIKQAREAVQSVFEYFGEDPEKNPNEFFTTLSSFCTEFETARRDVDAIDEAARRTEMLRQRRHSFPPRHRARSYSDDATKDGPLAKLTIRTSMCW</sequence>
<keyword evidence="1" id="KW-0175">Coiled coil</keyword>
<feature type="coiled-coil region" evidence="1">
    <location>
        <begin position="768"/>
        <end position="795"/>
    </location>
</feature>
<dbReference type="EMBL" id="SPLM01000109">
    <property type="protein sequence ID" value="TMW59449.1"/>
    <property type="molecule type" value="Genomic_DNA"/>
</dbReference>
<keyword evidence="5" id="KW-1185">Reference proteome</keyword>
<evidence type="ECO:0000313" key="5">
    <source>
        <dbReference type="Proteomes" id="UP000794436"/>
    </source>
</evidence>
<dbReference type="SUPFAM" id="SSF101447">
    <property type="entry name" value="Formin homology 2 domain (FH2 domain)"/>
    <property type="match status" value="1"/>
</dbReference>